<evidence type="ECO:0000313" key="15">
    <source>
        <dbReference type="Proteomes" id="UP000002730"/>
    </source>
</evidence>
<protein>
    <recommendedName>
        <fullName evidence="3 10">Cell division protein FtsX</fullName>
    </recommendedName>
</protein>
<dbReference type="Pfam" id="PF18075">
    <property type="entry name" value="FtsX_ECD"/>
    <property type="match status" value="1"/>
</dbReference>
<evidence type="ECO:0000256" key="4">
    <source>
        <dbReference type="ARBA" id="ARBA00022475"/>
    </source>
</evidence>
<feature type="transmembrane region" description="Helical" evidence="11">
    <location>
        <begin position="263"/>
        <end position="287"/>
    </location>
</feature>
<dbReference type="PIRSF" id="PIRSF003097">
    <property type="entry name" value="FtsX"/>
    <property type="match status" value="1"/>
</dbReference>
<dbReference type="STRING" id="573061.Clocel_1272"/>
<feature type="transmembrane region" description="Helical" evidence="11">
    <location>
        <begin position="21"/>
        <end position="44"/>
    </location>
</feature>
<keyword evidence="15" id="KW-1185">Reference proteome</keyword>
<dbReference type="GO" id="GO:0005886">
    <property type="term" value="C:plasma membrane"/>
    <property type="evidence" value="ECO:0007669"/>
    <property type="project" value="UniProtKB-SubCell"/>
</dbReference>
<evidence type="ECO:0000256" key="6">
    <source>
        <dbReference type="ARBA" id="ARBA00022692"/>
    </source>
</evidence>
<evidence type="ECO:0000256" key="2">
    <source>
        <dbReference type="ARBA" id="ARBA00007379"/>
    </source>
</evidence>
<keyword evidence="4 10" id="KW-1003">Cell membrane</keyword>
<evidence type="ECO:0000256" key="8">
    <source>
        <dbReference type="ARBA" id="ARBA00023136"/>
    </source>
</evidence>
<reference evidence="14 15" key="1">
    <citation type="submission" date="2010-08" db="EMBL/GenBank/DDBJ databases">
        <title>Complete sequence of Clostridium cellulovorans 743B.</title>
        <authorList>
            <consortium name="US DOE Joint Genome Institute"/>
            <person name="Lucas S."/>
            <person name="Copeland A."/>
            <person name="Lapidus A."/>
            <person name="Cheng J.-F."/>
            <person name="Bruce D."/>
            <person name="Goodwin L."/>
            <person name="Pitluck S."/>
            <person name="Chertkov O."/>
            <person name="Detter J.C."/>
            <person name="Han C."/>
            <person name="Tapia R."/>
            <person name="Land M."/>
            <person name="Hauser L."/>
            <person name="Chang Y.-J."/>
            <person name="Jeffries C."/>
            <person name="Kyrpides N."/>
            <person name="Ivanova N."/>
            <person name="Mikhailova N."/>
            <person name="Hemme C.L."/>
            <person name="Woyke T."/>
        </authorList>
    </citation>
    <scope>NUCLEOTIDE SEQUENCE [LARGE SCALE GENOMIC DNA]</scope>
    <source>
        <strain evidence="15">ATCC 35296 / DSM 3052 / OCM 3 / 743B</strain>
    </source>
</reference>
<keyword evidence="9 10" id="KW-0131">Cell cycle</keyword>
<dbReference type="Proteomes" id="UP000002730">
    <property type="component" value="Chromosome"/>
</dbReference>
<dbReference type="NCBIfam" id="NF038347">
    <property type="entry name" value="FtsX_Gpos"/>
    <property type="match status" value="1"/>
</dbReference>
<dbReference type="OrthoDB" id="9812531at2"/>
<gene>
    <name evidence="14" type="ordered locus">Clocel_1272</name>
</gene>
<evidence type="ECO:0000313" key="14">
    <source>
        <dbReference type="EMBL" id="ADL51027.1"/>
    </source>
</evidence>
<name>D9SUX2_CLOC7</name>
<feature type="domain" description="FtsX extracellular" evidence="13">
    <location>
        <begin position="60"/>
        <end position="152"/>
    </location>
</feature>
<keyword evidence="8 10" id="KW-0472">Membrane</keyword>
<feature type="transmembrane region" description="Helical" evidence="11">
    <location>
        <begin position="218"/>
        <end position="243"/>
    </location>
</feature>
<evidence type="ECO:0000256" key="3">
    <source>
        <dbReference type="ARBA" id="ARBA00021907"/>
    </source>
</evidence>
<dbReference type="AlphaFoldDB" id="D9SUX2"/>
<dbReference type="eggNOG" id="COG2177">
    <property type="taxonomic scope" value="Bacteria"/>
</dbReference>
<evidence type="ECO:0000256" key="11">
    <source>
        <dbReference type="SAM" id="Phobius"/>
    </source>
</evidence>
<evidence type="ECO:0000256" key="10">
    <source>
        <dbReference type="PIRNR" id="PIRNR003097"/>
    </source>
</evidence>
<feature type="transmembrane region" description="Helical" evidence="11">
    <location>
        <begin position="171"/>
        <end position="197"/>
    </location>
</feature>
<evidence type="ECO:0000256" key="5">
    <source>
        <dbReference type="ARBA" id="ARBA00022618"/>
    </source>
</evidence>
<evidence type="ECO:0000259" key="13">
    <source>
        <dbReference type="Pfam" id="PF18075"/>
    </source>
</evidence>
<dbReference type="InterPro" id="IPR003838">
    <property type="entry name" value="ABC3_permease_C"/>
</dbReference>
<evidence type="ECO:0000256" key="1">
    <source>
        <dbReference type="ARBA" id="ARBA00004651"/>
    </source>
</evidence>
<evidence type="ECO:0000259" key="12">
    <source>
        <dbReference type="Pfam" id="PF02687"/>
    </source>
</evidence>
<feature type="domain" description="ABC3 transporter permease C-terminal" evidence="12">
    <location>
        <begin position="176"/>
        <end position="292"/>
    </location>
</feature>
<dbReference type="HOGENOM" id="CLU_073546_2_2_9"/>
<accession>D9SUX2</accession>
<dbReference type="KEGG" id="ccb:Clocel_1272"/>
<dbReference type="RefSeq" id="WP_010076114.1">
    <property type="nucleotide sequence ID" value="NC_014393.1"/>
</dbReference>
<dbReference type="PANTHER" id="PTHR47755">
    <property type="entry name" value="CELL DIVISION PROTEIN FTSX"/>
    <property type="match status" value="1"/>
</dbReference>
<dbReference type="InterPro" id="IPR040690">
    <property type="entry name" value="FtsX_ECD"/>
</dbReference>
<comment type="function">
    <text evidence="10">Part of the ABC transporter FtsEX involved in asymmetric cellular division facilitating the initiation of sporulation.</text>
</comment>
<sequence>MKNNSIKLFCNDALRSLRRNRTLTIASILTVALTLVILGCFMVISRTVDKAFVGLQGKLDIQVYLKTDITEAQQSSIKSKIEDIEGIKEITYISKDEAYKKMEEMMGNSKDMLIGLEDADVFPASFSVNVGSTEQLNELKDAVADMDGVESIKEGDDTVGKFESFKKVTMWILLGLSVVLFAVSLFLIANTIKLTVFSRRREIAIMKNIGATDWFIRWPFLIEGMILGFLGDIISVIILFAGYSVLYNKVSSAVLAGALIEPTYILTNILPIFTLFGIALGAVASIISMRKFLHV</sequence>
<dbReference type="GO" id="GO:0051301">
    <property type="term" value="P:cell division"/>
    <property type="evidence" value="ECO:0007669"/>
    <property type="project" value="UniProtKB-KW"/>
</dbReference>
<keyword evidence="7 11" id="KW-1133">Transmembrane helix</keyword>
<proteinExistence type="inferred from homology"/>
<keyword evidence="5 10" id="KW-0132">Cell division</keyword>
<evidence type="ECO:0000256" key="7">
    <source>
        <dbReference type="ARBA" id="ARBA00022989"/>
    </source>
</evidence>
<dbReference type="InterPro" id="IPR058204">
    <property type="entry name" value="FtsX_firmicutes-type"/>
</dbReference>
<dbReference type="PANTHER" id="PTHR47755:SF1">
    <property type="entry name" value="CELL DIVISION PROTEIN FTSX"/>
    <property type="match status" value="1"/>
</dbReference>
<organism evidence="14 15">
    <name type="scientific">Clostridium cellulovorans (strain ATCC 35296 / DSM 3052 / OCM 3 / 743B)</name>
    <dbReference type="NCBI Taxonomy" id="573061"/>
    <lineage>
        <taxon>Bacteria</taxon>
        <taxon>Bacillati</taxon>
        <taxon>Bacillota</taxon>
        <taxon>Clostridia</taxon>
        <taxon>Eubacteriales</taxon>
        <taxon>Clostridiaceae</taxon>
        <taxon>Clostridium</taxon>
    </lineage>
</organism>
<dbReference type="InterPro" id="IPR004513">
    <property type="entry name" value="FtsX"/>
</dbReference>
<comment type="similarity">
    <text evidence="2 10">Belongs to the ABC-4 integral membrane protein family. FtsX subfamily.</text>
</comment>
<keyword evidence="6 11" id="KW-0812">Transmembrane</keyword>
<dbReference type="Pfam" id="PF02687">
    <property type="entry name" value="FtsX"/>
    <property type="match status" value="1"/>
</dbReference>
<evidence type="ECO:0000256" key="9">
    <source>
        <dbReference type="ARBA" id="ARBA00023306"/>
    </source>
</evidence>
<dbReference type="EMBL" id="CP002160">
    <property type="protein sequence ID" value="ADL51027.1"/>
    <property type="molecule type" value="Genomic_DNA"/>
</dbReference>
<dbReference type="Gene3D" id="3.30.70.3040">
    <property type="match status" value="1"/>
</dbReference>
<comment type="subcellular location">
    <subcellularLocation>
        <location evidence="1">Cell membrane</location>
        <topology evidence="1">Multi-pass membrane protein</topology>
    </subcellularLocation>
</comment>